<reference evidence="1" key="1">
    <citation type="submission" date="2023-08" db="EMBL/GenBank/DDBJ databases">
        <title>Genomic characterization of piscicolin 126 produced by Carnobacterium maltaromaticum CM22 strain isolated from salmon (Salmo salar).</title>
        <authorList>
            <person name="Gonzalez-Gragera E."/>
            <person name="Garcia-Lopez J.D."/>
            <person name="Teso-Perez C."/>
            <person name="Gimenez-Hernandez I."/>
            <person name="Peralta-Sanchez J.M."/>
            <person name="Valdivia E."/>
            <person name="Montalban-Lopez M."/>
            <person name="Martin-Platero A.M."/>
            <person name="Banos A."/>
            <person name="Martinez-Bueno M."/>
        </authorList>
    </citation>
    <scope>NUCLEOTIDE SEQUENCE</scope>
    <source>
        <strain evidence="1">CM22</strain>
    </source>
</reference>
<evidence type="ECO:0008006" key="3">
    <source>
        <dbReference type="Google" id="ProtNLM"/>
    </source>
</evidence>
<dbReference type="Proteomes" id="UP001290462">
    <property type="component" value="Unassembled WGS sequence"/>
</dbReference>
<gene>
    <name evidence="1" type="ORF">RAK27_16090</name>
</gene>
<comment type="caution">
    <text evidence="1">The sequence shown here is derived from an EMBL/GenBank/DDBJ whole genome shotgun (WGS) entry which is preliminary data.</text>
</comment>
<name>A0AAW9JX14_CARML</name>
<accession>A0AAW9JX14</accession>
<evidence type="ECO:0000313" key="1">
    <source>
        <dbReference type="EMBL" id="MDZ5760158.1"/>
    </source>
</evidence>
<organism evidence="1 2">
    <name type="scientific">Carnobacterium maltaromaticum</name>
    <name type="common">Carnobacterium piscicola</name>
    <dbReference type="NCBI Taxonomy" id="2751"/>
    <lineage>
        <taxon>Bacteria</taxon>
        <taxon>Bacillati</taxon>
        <taxon>Bacillota</taxon>
        <taxon>Bacilli</taxon>
        <taxon>Lactobacillales</taxon>
        <taxon>Carnobacteriaceae</taxon>
        <taxon>Carnobacterium</taxon>
    </lineage>
</organism>
<dbReference type="AlphaFoldDB" id="A0AAW9JX14"/>
<dbReference type="EMBL" id="JAVBVO010000005">
    <property type="protein sequence ID" value="MDZ5760158.1"/>
    <property type="molecule type" value="Genomic_DNA"/>
</dbReference>
<protein>
    <recommendedName>
        <fullName evidence="3">LXG domain-containing protein</fullName>
    </recommendedName>
</protein>
<sequence>MAEKIYMYSPPIATGPTIVSLVTPVGKDAVVGNGKEIFMDKGKIQAEICTKIMIGLAQLKEGKKKIKSLKDNITPEIWTSNSSETYKNFIDEYVTYLEVIIEFFEELSKKIIDNAETFEEMDKLMSTQLNFETWR</sequence>
<dbReference type="RefSeq" id="WP_322809597.1">
    <property type="nucleotide sequence ID" value="NZ_JAVBVO010000005.1"/>
</dbReference>
<proteinExistence type="predicted"/>
<evidence type="ECO:0000313" key="2">
    <source>
        <dbReference type="Proteomes" id="UP001290462"/>
    </source>
</evidence>